<dbReference type="GO" id="GO:0006355">
    <property type="term" value="P:regulation of DNA-templated transcription"/>
    <property type="evidence" value="ECO:0007669"/>
    <property type="project" value="InterPro"/>
</dbReference>
<protein>
    <submittedName>
        <fullName evidence="2">Putative Arc repressor family protein</fullName>
    </submittedName>
</protein>
<dbReference type="SUPFAM" id="SSF47598">
    <property type="entry name" value="Ribbon-helix-helix"/>
    <property type="match status" value="1"/>
</dbReference>
<accession>A0A6H1ZJV4</accession>
<evidence type="ECO:0000313" key="3">
    <source>
        <dbReference type="EMBL" id="QJH94682.1"/>
    </source>
</evidence>
<dbReference type="InterPro" id="IPR005569">
    <property type="entry name" value="Arc_DNA-bd_dom"/>
</dbReference>
<name>A0A6H1ZJV4_9ZZZZ</name>
<reference evidence="2" key="1">
    <citation type="submission" date="2020-03" db="EMBL/GenBank/DDBJ databases">
        <title>The deep terrestrial virosphere.</title>
        <authorList>
            <person name="Holmfeldt K."/>
            <person name="Nilsson E."/>
            <person name="Simone D."/>
            <person name="Lopez-Fernandez M."/>
            <person name="Wu X."/>
            <person name="de Brujin I."/>
            <person name="Lundin D."/>
            <person name="Andersson A."/>
            <person name="Bertilsson S."/>
            <person name="Dopson M."/>
        </authorList>
    </citation>
    <scope>NUCLEOTIDE SEQUENCE</scope>
    <source>
        <strain evidence="2">TM448A00748</strain>
        <strain evidence="3">TM448B00292</strain>
    </source>
</reference>
<dbReference type="AlphaFoldDB" id="A0A6H1ZJV4"/>
<dbReference type="Gene3D" id="1.10.1220.10">
    <property type="entry name" value="Met repressor-like"/>
    <property type="match status" value="1"/>
</dbReference>
<dbReference type="InterPro" id="IPR013321">
    <property type="entry name" value="Arc_rbn_hlx_hlx"/>
</dbReference>
<proteinExistence type="predicted"/>
<dbReference type="GO" id="GO:0003677">
    <property type="term" value="F:DNA binding"/>
    <property type="evidence" value="ECO:0007669"/>
    <property type="project" value="InterPro"/>
</dbReference>
<sequence>MSRTDPQFNLRIPAELRDKISRAAERNKRSATAEIISRLEQSFERDIARFIHTGVSPNTTLDEIEEVKLGLSIAMEQLAQIQRAQANQKHNGDD</sequence>
<feature type="domain" description="Arc-like DNA binding" evidence="1">
    <location>
        <begin position="2"/>
        <end position="45"/>
    </location>
</feature>
<organism evidence="2">
    <name type="scientific">viral metagenome</name>
    <dbReference type="NCBI Taxonomy" id="1070528"/>
    <lineage>
        <taxon>unclassified sequences</taxon>
        <taxon>metagenomes</taxon>
        <taxon>organismal metagenomes</taxon>
    </lineage>
</organism>
<dbReference type="InterPro" id="IPR010985">
    <property type="entry name" value="Ribbon_hlx_hlx"/>
</dbReference>
<evidence type="ECO:0000259" key="1">
    <source>
        <dbReference type="Pfam" id="PF03869"/>
    </source>
</evidence>
<dbReference type="EMBL" id="MT144604">
    <property type="protein sequence ID" value="QJH94682.1"/>
    <property type="molecule type" value="Genomic_DNA"/>
</dbReference>
<dbReference type="Pfam" id="PF03869">
    <property type="entry name" value="Arc"/>
    <property type="match status" value="1"/>
</dbReference>
<evidence type="ECO:0000313" key="2">
    <source>
        <dbReference type="EMBL" id="QJA47844.1"/>
    </source>
</evidence>
<dbReference type="EMBL" id="MT144060">
    <property type="protein sequence ID" value="QJA47844.1"/>
    <property type="molecule type" value="Genomic_DNA"/>
</dbReference>
<gene>
    <name evidence="2" type="ORF">TM448A00748_0008</name>
    <name evidence="3" type="ORF">TM448B00292_0019</name>
</gene>